<dbReference type="VEuPathDB" id="AmoebaDB:NAEGRDRAFT_80944"/>
<dbReference type="RefSeq" id="XP_002673365.1">
    <property type="nucleotide sequence ID" value="XM_002673319.1"/>
</dbReference>
<dbReference type="EMBL" id="GG738891">
    <property type="protein sequence ID" value="EFC40621.1"/>
    <property type="molecule type" value="Genomic_DNA"/>
</dbReference>
<keyword evidence="2" id="KW-1185">Reference proteome</keyword>
<organism evidence="2">
    <name type="scientific">Naegleria gruberi</name>
    <name type="common">Amoeba</name>
    <dbReference type="NCBI Taxonomy" id="5762"/>
    <lineage>
        <taxon>Eukaryota</taxon>
        <taxon>Discoba</taxon>
        <taxon>Heterolobosea</taxon>
        <taxon>Tetramitia</taxon>
        <taxon>Eutetramitia</taxon>
        <taxon>Vahlkampfiidae</taxon>
        <taxon>Naegleria</taxon>
    </lineage>
</organism>
<dbReference type="OrthoDB" id="10251953at2759"/>
<evidence type="ECO:0000313" key="2">
    <source>
        <dbReference type="Proteomes" id="UP000006671"/>
    </source>
</evidence>
<protein>
    <submittedName>
        <fullName evidence="1">Uncharacterized protein</fullName>
    </submittedName>
</protein>
<dbReference type="InParanoid" id="D2VR70"/>
<evidence type="ECO:0000313" key="1">
    <source>
        <dbReference type="EMBL" id="EFC40621.1"/>
    </source>
</evidence>
<gene>
    <name evidence="1" type="ORF">NAEGRDRAFT_80944</name>
</gene>
<sequence length="284" mass="32709">MSWFKREEKGPLEDMFQLHTINSSPCYVPLADYRMALSAQNMEFSAKLFKTGYYFSCLNKYFNRFDMYTASEKRQVANEPCYTEFDAVHDMLQQKQARALAAGMQASGKRRAPVDKQAEADLKKKTEEETELYNRVNNKNAECMQTRVVRHIIEEKIKNATSGKLFDNLPSDWKGKFNTLAANSANAAESEEEKKKILEDKLNPCLKYQAQATIEPNNVNITKDTFKEMVKTYKYEHCQSSLLCAKAMNSCLKKMGRGNLNNAQNQHFVQCFNDREVMDCIAKI</sequence>
<proteinExistence type="predicted"/>
<dbReference type="Proteomes" id="UP000006671">
    <property type="component" value="Unassembled WGS sequence"/>
</dbReference>
<dbReference type="KEGG" id="ngr:NAEGRDRAFT_80944"/>
<accession>D2VR70</accession>
<name>D2VR70_NAEGR</name>
<dbReference type="OMA" id="HEIMIRT"/>
<dbReference type="AlphaFoldDB" id="D2VR70"/>
<reference evidence="1 2" key="1">
    <citation type="journal article" date="2010" name="Cell">
        <title>The genome of Naegleria gruberi illuminates early eukaryotic versatility.</title>
        <authorList>
            <person name="Fritz-Laylin L.K."/>
            <person name="Prochnik S.E."/>
            <person name="Ginger M.L."/>
            <person name="Dacks J.B."/>
            <person name="Carpenter M.L."/>
            <person name="Field M.C."/>
            <person name="Kuo A."/>
            <person name="Paredez A."/>
            <person name="Chapman J."/>
            <person name="Pham J."/>
            <person name="Shu S."/>
            <person name="Neupane R."/>
            <person name="Cipriano M."/>
            <person name="Mancuso J."/>
            <person name="Tu H."/>
            <person name="Salamov A."/>
            <person name="Lindquist E."/>
            <person name="Shapiro H."/>
            <person name="Lucas S."/>
            <person name="Grigoriev I.V."/>
            <person name="Cande W.Z."/>
            <person name="Fulton C."/>
            <person name="Rokhsar D.S."/>
            <person name="Dawson S.C."/>
        </authorList>
    </citation>
    <scope>NUCLEOTIDE SEQUENCE [LARGE SCALE GENOMIC DNA]</scope>
    <source>
        <strain evidence="1 2">NEG-M</strain>
    </source>
</reference>
<dbReference type="GeneID" id="8854668"/>